<feature type="region of interest" description="Disordered" evidence="1">
    <location>
        <begin position="44"/>
        <end position="79"/>
    </location>
</feature>
<evidence type="ECO:0000256" key="1">
    <source>
        <dbReference type="SAM" id="MobiDB-lite"/>
    </source>
</evidence>
<organism evidence="2 3">
    <name type="scientific">Ditylenchus dipsaci</name>
    <dbReference type="NCBI Taxonomy" id="166011"/>
    <lineage>
        <taxon>Eukaryota</taxon>
        <taxon>Metazoa</taxon>
        <taxon>Ecdysozoa</taxon>
        <taxon>Nematoda</taxon>
        <taxon>Chromadorea</taxon>
        <taxon>Rhabditida</taxon>
        <taxon>Tylenchina</taxon>
        <taxon>Tylenchomorpha</taxon>
        <taxon>Sphaerularioidea</taxon>
        <taxon>Anguinidae</taxon>
        <taxon>Anguininae</taxon>
        <taxon>Ditylenchus</taxon>
    </lineage>
</organism>
<accession>A0A915D1V1</accession>
<protein>
    <submittedName>
        <fullName evidence="3">Uncharacterized protein</fullName>
    </submittedName>
</protein>
<dbReference type="AlphaFoldDB" id="A0A915D1V1"/>
<sequence length="102" mass="12007">MVAQPDGIRRVKSSGDLMITSNVSSRGRQVRVTFDEHSIEFKERKKSRSLNDFYGKNRSNGEGDQDDEEEPRTSRSWAKKEQMEWFEKLKNSLESKSWLDYD</sequence>
<dbReference type="Proteomes" id="UP000887574">
    <property type="component" value="Unplaced"/>
</dbReference>
<name>A0A915D1V1_9BILA</name>
<keyword evidence="2" id="KW-1185">Reference proteome</keyword>
<dbReference type="WBParaSite" id="jg15029">
    <property type="protein sequence ID" value="jg15029"/>
    <property type="gene ID" value="jg15029"/>
</dbReference>
<evidence type="ECO:0000313" key="2">
    <source>
        <dbReference type="Proteomes" id="UP000887574"/>
    </source>
</evidence>
<evidence type="ECO:0000313" key="3">
    <source>
        <dbReference type="WBParaSite" id="jg15029"/>
    </source>
</evidence>
<proteinExistence type="predicted"/>
<reference evidence="3" key="1">
    <citation type="submission" date="2022-11" db="UniProtKB">
        <authorList>
            <consortium name="WormBaseParasite"/>
        </authorList>
    </citation>
    <scope>IDENTIFICATION</scope>
</reference>